<feature type="transmembrane region" description="Helical" evidence="1">
    <location>
        <begin position="461"/>
        <end position="480"/>
    </location>
</feature>
<feature type="transmembrane region" description="Helical" evidence="1">
    <location>
        <begin position="389"/>
        <end position="414"/>
    </location>
</feature>
<protein>
    <submittedName>
        <fullName evidence="2">Transporter</fullName>
    </submittedName>
</protein>
<evidence type="ECO:0000256" key="1">
    <source>
        <dbReference type="SAM" id="Phobius"/>
    </source>
</evidence>
<feature type="transmembrane region" description="Helical" evidence="1">
    <location>
        <begin position="543"/>
        <end position="564"/>
    </location>
</feature>
<dbReference type="EMBL" id="BAABAT010000012">
    <property type="protein sequence ID" value="GAA4251775.1"/>
    <property type="molecule type" value="Genomic_DNA"/>
</dbReference>
<feature type="transmembrane region" description="Helical" evidence="1">
    <location>
        <begin position="584"/>
        <end position="603"/>
    </location>
</feature>
<feature type="transmembrane region" description="Helical" evidence="1">
    <location>
        <begin position="15"/>
        <end position="37"/>
    </location>
</feature>
<evidence type="ECO:0000313" key="3">
    <source>
        <dbReference type="Proteomes" id="UP001500620"/>
    </source>
</evidence>
<keyword evidence="1" id="KW-0812">Transmembrane</keyword>
<dbReference type="Proteomes" id="UP001500620">
    <property type="component" value="Unassembled WGS sequence"/>
</dbReference>
<organism evidence="2 3">
    <name type="scientific">Dactylosporangium darangshiense</name>
    <dbReference type="NCBI Taxonomy" id="579108"/>
    <lineage>
        <taxon>Bacteria</taxon>
        <taxon>Bacillati</taxon>
        <taxon>Actinomycetota</taxon>
        <taxon>Actinomycetes</taxon>
        <taxon>Micromonosporales</taxon>
        <taxon>Micromonosporaceae</taxon>
        <taxon>Dactylosporangium</taxon>
    </lineage>
</organism>
<name>A0ABP8DB71_9ACTN</name>
<feature type="transmembrane region" description="Helical" evidence="1">
    <location>
        <begin position="123"/>
        <end position="147"/>
    </location>
</feature>
<gene>
    <name evidence="2" type="ORF">GCM10022255_045680</name>
</gene>
<keyword evidence="1" id="KW-1133">Transmembrane helix</keyword>
<comment type="caution">
    <text evidence="2">The sequence shown here is derived from an EMBL/GenBank/DDBJ whole genome shotgun (WGS) entry which is preliminary data.</text>
</comment>
<feature type="transmembrane region" description="Helical" evidence="1">
    <location>
        <begin position="90"/>
        <end position="117"/>
    </location>
</feature>
<evidence type="ECO:0000313" key="2">
    <source>
        <dbReference type="EMBL" id="GAA4251775.1"/>
    </source>
</evidence>
<feature type="transmembrane region" description="Helical" evidence="1">
    <location>
        <begin position="159"/>
        <end position="181"/>
    </location>
</feature>
<feature type="transmembrane region" description="Helical" evidence="1">
    <location>
        <begin position="363"/>
        <end position="383"/>
    </location>
</feature>
<feature type="transmembrane region" description="Helical" evidence="1">
    <location>
        <begin position="292"/>
        <end position="310"/>
    </location>
</feature>
<feature type="transmembrane region" description="Helical" evidence="1">
    <location>
        <begin position="221"/>
        <end position="247"/>
    </location>
</feature>
<accession>A0ABP8DB71</accession>
<proteinExistence type="predicted"/>
<keyword evidence="1" id="KW-0472">Membrane</keyword>
<feature type="transmembrane region" description="Helical" evidence="1">
    <location>
        <begin position="435"/>
        <end position="455"/>
    </location>
</feature>
<reference evidence="3" key="1">
    <citation type="journal article" date="2019" name="Int. J. Syst. Evol. Microbiol.">
        <title>The Global Catalogue of Microorganisms (GCM) 10K type strain sequencing project: providing services to taxonomists for standard genome sequencing and annotation.</title>
        <authorList>
            <consortium name="The Broad Institute Genomics Platform"/>
            <consortium name="The Broad Institute Genome Sequencing Center for Infectious Disease"/>
            <person name="Wu L."/>
            <person name="Ma J."/>
        </authorList>
    </citation>
    <scope>NUCLEOTIDE SEQUENCE [LARGE SCALE GENOMIC DNA]</scope>
    <source>
        <strain evidence="3">JCM 17441</strain>
    </source>
</reference>
<keyword evidence="3" id="KW-1185">Reference proteome</keyword>
<sequence length="632" mass="66448">MKLAVLRHATTGQRAADMIGGAVLGVVLAGGTIWLALHDWPDPELHMDLIGAAFAIWVVGWLFGPVLFGGGDETLRPEHLALLPISPRKLTFGLLSVAFVGVAPAVSLIAFAALIVAAVPLGAAATVVAVVAVPLQLVFVVVVSRLVTAALGTLMRTKLGAGLAAIISGGILALTHTGWVLKPVIQLALQGGFPDNISTWVHALPSGWGVSAVEAAQRGDWLVVAGALLGLAVISVLSMLGWSALLVQRLNHRSANGRPARAAVAATPVRAGAVRAVVGRDLRTTSRDLMRFHYLCFAQVYALVFCLLPLVVHLPIFVPFIGVVFVIWAAAVSANLYGEDGTALWLTILSPKSAYSEVRGRQLAWLLITAPVVVVGTVVPTVLSGQGWAWPWVASLAPALLGGGAGVIVLISVLRPVPMTDPHKRSGNLLENGTDFTQVLLMLILVAATAAPAYLTLRYGSPWTAVPVGVVSGSVLYWLLGHLAGKRLEATGPAMLEQMRAGVVRRQQKNIDWSSLNASMDGVDLGEEKLGIAGASPARRATVYLCLSLGWVPLVAQGMVPAFLKLTDPGHTSWFLALHLPGPLQWPMIAVMVLLGLAILLYGRQQLARARLETAAMAARAAARPKAGTTTR</sequence>
<feature type="transmembrane region" description="Helical" evidence="1">
    <location>
        <begin position="316"/>
        <end position="337"/>
    </location>
</feature>
<feature type="transmembrane region" description="Helical" evidence="1">
    <location>
        <begin position="49"/>
        <end position="69"/>
    </location>
</feature>